<name>A0A8D2LGQ7_VARKO</name>
<accession>A0A8D2LGQ7</accession>
<protein>
    <recommendedName>
        <fullName evidence="10">Tetratricopeptide repeat protein</fullName>
    </recommendedName>
</protein>
<dbReference type="PANTHER" id="PTHR13143">
    <property type="entry name" value="TETRATRICOPEPTIDE REPEAT PROTEIN 19"/>
    <property type="match status" value="1"/>
</dbReference>
<evidence type="ECO:0000256" key="3">
    <source>
        <dbReference type="ARBA" id="ARBA00022737"/>
    </source>
</evidence>
<evidence type="ECO:0000256" key="2">
    <source>
        <dbReference type="ARBA" id="ARBA00008219"/>
    </source>
</evidence>
<evidence type="ECO:0008006" key="10">
    <source>
        <dbReference type="Google" id="ProtNLM"/>
    </source>
</evidence>
<dbReference type="Proteomes" id="UP000694545">
    <property type="component" value="Unplaced"/>
</dbReference>
<feature type="region of interest" description="Disordered" evidence="7">
    <location>
        <begin position="125"/>
        <end position="151"/>
    </location>
</feature>
<dbReference type="InterPro" id="IPR040395">
    <property type="entry name" value="TTC19"/>
</dbReference>
<dbReference type="AlphaFoldDB" id="A0A8D2LGQ7"/>
<evidence type="ECO:0000313" key="9">
    <source>
        <dbReference type="Proteomes" id="UP000694545"/>
    </source>
</evidence>
<dbReference type="PANTHER" id="PTHR13143:SF6">
    <property type="entry name" value="TETRATRICOPEPTIDE REPEAT PROTEIN 19, MITOCHONDRIAL"/>
    <property type="match status" value="1"/>
</dbReference>
<comment type="similarity">
    <text evidence="2">Belongs to the TTC19 family.</text>
</comment>
<dbReference type="InterPro" id="IPR019734">
    <property type="entry name" value="TPR_rpt"/>
</dbReference>
<proteinExistence type="inferred from homology"/>
<organism evidence="8 9">
    <name type="scientific">Varanus komodoensis</name>
    <name type="common">Komodo dragon</name>
    <dbReference type="NCBI Taxonomy" id="61221"/>
    <lineage>
        <taxon>Eukaryota</taxon>
        <taxon>Metazoa</taxon>
        <taxon>Chordata</taxon>
        <taxon>Craniata</taxon>
        <taxon>Vertebrata</taxon>
        <taxon>Euteleostomi</taxon>
        <taxon>Lepidosauria</taxon>
        <taxon>Squamata</taxon>
        <taxon>Bifurcata</taxon>
        <taxon>Unidentata</taxon>
        <taxon>Episquamata</taxon>
        <taxon>Toxicofera</taxon>
        <taxon>Anguimorpha</taxon>
        <taxon>Paleoanguimorpha</taxon>
        <taxon>Varanoidea</taxon>
        <taxon>Varanidae</taxon>
        <taxon>Varanus</taxon>
    </lineage>
</organism>
<dbReference type="Ensembl" id="ENSVKKT00000021776.1">
    <property type="protein sequence ID" value="ENSVKKP00000021247.1"/>
    <property type="gene ID" value="ENSVKKG00000014250.1"/>
</dbReference>
<dbReference type="Gene3D" id="1.25.40.10">
    <property type="entry name" value="Tetratricopeptide repeat domain"/>
    <property type="match status" value="1"/>
</dbReference>
<keyword evidence="4" id="KW-0802">TPR repeat</keyword>
<keyword evidence="6" id="KW-0496">Mitochondrion</keyword>
<dbReference type="Pfam" id="PF13424">
    <property type="entry name" value="TPR_12"/>
    <property type="match status" value="1"/>
</dbReference>
<dbReference type="SMART" id="SM00028">
    <property type="entry name" value="TPR"/>
    <property type="match status" value="2"/>
</dbReference>
<keyword evidence="3" id="KW-0677">Repeat</keyword>
<evidence type="ECO:0000256" key="4">
    <source>
        <dbReference type="ARBA" id="ARBA00022803"/>
    </source>
</evidence>
<feature type="compositionally biased region" description="Polar residues" evidence="7">
    <location>
        <begin position="138"/>
        <end position="151"/>
    </location>
</feature>
<keyword evidence="9" id="KW-1185">Reference proteome</keyword>
<dbReference type="SUPFAM" id="SSF48452">
    <property type="entry name" value="TPR-like"/>
    <property type="match status" value="1"/>
</dbReference>
<reference evidence="8" key="1">
    <citation type="submission" date="2025-08" db="UniProtKB">
        <authorList>
            <consortium name="Ensembl"/>
        </authorList>
    </citation>
    <scope>IDENTIFICATION</scope>
</reference>
<dbReference type="InterPro" id="IPR011990">
    <property type="entry name" value="TPR-like_helical_dom_sf"/>
</dbReference>
<dbReference type="GO" id="GO:0034551">
    <property type="term" value="P:mitochondrial respiratory chain complex III assembly"/>
    <property type="evidence" value="ECO:0007669"/>
    <property type="project" value="InterPro"/>
</dbReference>
<evidence type="ECO:0000256" key="7">
    <source>
        <dbReference type="SAM" id="MobiDB-lite"/>
    </source>
</evidence>
<sequence>MSLDSYARYLLDRNQASAAQRMYERALQISMEVQGETHPQSVVLMNDLATALDAQGFYEAADARARRALELARQTEHPELHIMLNNLAGILMHKEEYSQAKKMYTEALKQAEKIGDSASAQHIQKGLAELAKRKKSKTAGSLQNGEESGNK</sequence>
<dbReference type="GO" id="GO:0005743">
    <property type="term" value="C:mitochondrial inner membrane"/>
    <property type="evidence" value="ECO:0007669"/>
    <property type="project" value="TreeGrafter"/>
</dbReference>
<comment type="subcellular location">
    <subcellularLocation>
        <location evidence="1">Mitochondrion</location>
    </subcellularLocation>
</comment>
<evidence type="ECO:0000313" key="8">
    <source>
        <dbReference type="Ensembl" id="ENSVKKP00000021247.1"/>
    </source>
</evidence>
<dbReference type="OMA" id="HPELHIM"/>
<evidence type="ECO:0000256" key="6">
    <source>
        <dbReference type="ARBA" id="ARBA00023128"/>
    </source>
</evidence>
<reference evidence="8" key="2">
    <citation type="submission" date="2025-09" db="UniProtKB">
        <authorList>
            <consortium name="Ensembl"/>
        </authorList>
    </citation>
    <scope>IDENTIFICATION</scope>
</reference>
<keyword evidence="5" id="KW-0809">Transit peptide</keyword>
<evidence type="ECO:0000256" key="5">
    <source>
        <dbReference type="ARBA" id="ARBA00022946"/>
    </source>
</evidence>
<evidence type="ECO:0000256" key="1">
    <source>
        <dbReference type="ARBA" id="ARBA00004173"/>
    </source>
</evidence>